<feature type="compositionally biased region" description="Polar residues" evidence="6">
    <location>
        <begin position="445"/>
        <end position="455"/>
    </location>
</feature>
<feature type="region of interest" description="Disordered" evidence="6">
    <location>
        <begin position="370"/>
        <end position="516"/>
    </location>
</feature>
<name>A0AAD5WUS8_9PEZI</name>
<sequence>MSLYSDPPPLLPFFEVKPTLLVCWWITIFCTTIILFRVGGRYVRTERLFPEDKTAALSMVPLFLRMGCVHVILTYGTNNADFSGVDLTDEQLRQKSIASGLVLASRILHAATYVASRSPCLRSCATEDGGRGWPKPHANFRDPFFSLWILKNASLDFFKRLIGGTWTKSYTRMLLYIRITLVATFAAIIISDLAECQPFDHYWQVLPDPGGRCRQGYAQLLTMAICNIFTDLLLVFFPIPIILRSAMTVKRKVQLVSLFSLSLAVVATTLYRVPHVIEANGSQQLRSLLASVELLFATSTANALVLGSFVRDRGVKKRKFKLGSVADGMGPAGGHGPPQSSASRRPTLHRHWGSDEDLVRDLGLGLDVSLRTESPDTDEELAIRRQRKFTPAPPVAPDMSHWRFPSNRHSGGSGSSTQKRASLADTSDASLLSRDQHTNPPSPGASRSNSTTSPRKVSFFDVGGLLDDGGAAGTGRMRRDSYNSSVDPLSPVGTYGPLNNGPAPSPALPASNSGFRRGSTALIHDLGGLLPLGQSRQHRSARSSRSAGTELQTIPQGRPGGIPDLVDAGGLLHRH</sequence>
<dbReference type="GO" id="GO:0016020">
    <property type="term" value="C:membrane"/>
    <property type="evidence" value="ECO:0007669"/>
    <property type="project" value="UniProtKB-SubCell"/>
</dbReference>
<dbReference type="Pfam" id="PF20684">
    <property type="entry name" value="Fung_rhodopsin"/>
    <property type="match status" value="1"/>
</dbReference>
<keyword evidence="3 7" id="KW-1133">Transmembrane helix</keyword>
<feature type="transmembrane region" description="Helical" evidence="7">
    <location>
        <begin position="20"/>
        <end position="43"/>
    </location>
</feature>
<dbReference type="Proteomes" id="UP001201980">
    <property type="component" value="Unassembled WGS sequence"/>
</dbReference>
<evidence type="ECO:0000313" key="9">
    <source>
        <dbReference type="EMBL" id="KAJ2905437.1"/>
    </source>
</evidence>
<organism evidence="9 10">
    <name type="scientific">Zalerion maritima</name>
    <dbReference type="NCBI Taxonomy" id="339359"/>
    <lineage>
        <taxon>Eukaryota</taxon>
        <taxon>Fungi</taxon>
        <taxon>Dikarya</taxon>
        <taxon>Ascomycota</taxon>
        <taxon>Pezizomycotina</taxon>
        <taxon>Sordariomycetes</taxon>
        <taxon>Lulworthiomycetidae</taxon>
        <taxon>Lulworthiales</taxon>
        <taxon>Lulworthiaceae</taxon>
        <taxon>Zalerion</taxon>
    </lineage>
</organism>
<evidence type="ECO:0000259" key="8">
    <source>
        <dbReference type="Pfam" id="PF20684"/>
    </source>
</evidence>
<comment type="caution">
    <text evidence="9">The sequence shown here is derived from an EMBL/GenBank/DDBJ whole genome shotgun (WGS) entry which is preliminary data.</text>
</comment>
<dbReference type="InterPro" id="IPR052337">
    <property type="entry name" value="SAT4-like"/>
</dbReference>
<feature type="transmembrane region" description="Helical" evidence="7">
    <location>
        <begin position="217"/>
        <end position="243"/>
    </location>
</feature>
<comment type="subcellular location">
    <subcellularLocation>
        <location evidence="1">Membrane</location>
        <topology evidence="1">Multi-pass membrane protein</topology>
    </subcellularLocation>
</comment>
<proteinExistence type="inferred from homology"/>
<keyword evidence="4 7" id="KW-0472">Membrane</keyword>
<comment type="similarity">
    <text evidence="5">Belongs to the SAT4 family.</text>
</comment>
<evidence type="ECO:0000256" key="4">
    <source>
        <dbReference type="ARBA" id="ARBA00023136"/>
    </source>
</evidence>
<dbReference type="AlphaFoldDB" id="A0AAD5WUS8"/>
<feature type="compositionally biased region" description="Polar residues" evidence="6">
    <location>
        <begin position="407"/>
        <end position="419"/>
    </location>
</feature>
<feature type="transmembrane region" description="Helical" evidence="7">
    <location>
        <begin position="285"/>
        <end position="310"/>
    </location>
</feature>
<evidence type="ECO:0000256" key="7">
    <source>
        <dbReference type="SAM" id="Phobius"/>
    </source>
</evidence>
<dbReference type="InterPro" id="IPR049326">
    <property type="entry name" value="Rhodopsin_dom_fungi"/>
</dbReference>
<accession>A0AAD5WUS8</accession>
<feature type="transmembrane region" description="Helical" evidence="7">
    <location>
        <begin position="175"/>
        <end position="194"/>
    </location>
</feature>
<gene>
    <name evidence="9" type="ORF">MKZ38_005535</name>
</gene>
<protein>
    <recommendedName>
        <fullName evidence="8">Rhodopsin domain-containing protein</fullName>
    </recommendedName>
</protein>
<dbReference type="PANTHER" id="PTHR33048">
    <property type="entry name" value="PTH11-LIKE INTEGRAL MEMBRANE PROTEIN (AFU_ORTHOLOGUE AFUA_5G11245)"/>
    <property type="match status" value="1"/>
</dbReference>
<evidence type="ECO:0000256" key="2">
    <source>
        <dbReference type="ARBA" id="ARBA00022692"/>
    </source>
</evidence>
<evidence type="ECO:0000313" key="10">
    <source>
        <dbReference type="Proteomes" id="UP001201980"/>
    </source>
</evidence>
<feature type="region of interest" description="Disordered" evidence="6">
    <location>
        <begin position="530"/>
        <end position="575"/>
    </location>
</feature>
<evidence type="ECO:0000256" key="3">
    <source>
        <dbReference type="ARBA" id="ARBA00022989"/>
    </source>
</evidence>
<feature type="compositionally biased region" description="Low complexity" evidence="6">
    <location>
        <begin position="420"/>
        <end position="433"/>
    </location>
</feature>
<keyword evidence="2 7" id="KW-0812">Transmembrane</keyword>
<reference evidence="9" key="1">
    <citation type="submission" date="2022-07" db="EMBL/GenBank/DDBJ databases">
        <title>Draft genome sequence of Zalerion maritima ATCC 34329, a (micro)plastics degrading marine fungus.</title>
        <authorList>
            <person name="Paco A."/>
            <person name="Goncalves M.F.M."/>
            <person name="Rocha-Santos T.A.P."/>
            <person name="Alves A."/>
        </authorList>
    </citation>
    <scope>NUCLEOTIDE SEQUENCE</scope>
    <source>
        <strain evidence="9">ATCC 34329</strain>
    </source>
</reference>
<feature type="compositionally biased region" description="Low complexity" evidence="6">
    <location>
        <begin position="496"/>
        <end position="514"/>
    </location>
</feature>
<feature type="domain" description="Rhodopsin" evidence="8">
    <location>
        <begin position="148"/>
        <end position="280"/>
    </location>
</feature>
<feature type="region of interest" description="Disordered" evidence="6">
    <location>
        <begin position="326"/>
        <end position="354"/>
    </location>
</feature>
<feature type="transmembrane region" description="Helical" evidence="7">
    <location>
        <begin position="255"/>
        <end position="273"/>
    </location>
</feature>
<dbReference type="PANTHER" id="PTHR33048:SF19">
    <property type="entry name" value="MEMBRANE PROTEIN PTH11-LIKE, PUTATIVE (AFU_ORTHOLOGUE AFUA_1G14080)-RELATED"/>
    <property type="match status" value="1"/>
</dbReference>
<evidence type="ECO:0000256" key="1">
    <source>
        <dbReference type="ARBA" id="ARBA00004141"/>
    </source>
</evidence>
<evidence type="ECO:0000256" key="5">
    <source>
        <dbReference type="ARBA" id="ARBA00038359"/>
    </source>
</evidence>
<evidence type="ECO:0000256" key="6">
    <source>
        <dbReference type="SAM" id="MobiDB-lite"/>
    </source>
</evidence>
<keyword evidence="10" id="KW-1185">Reference proteome</keyword>
<dbReference type="EMBL" id="JAKWBI020000032">
    <property type="protein sequence ID" value="KAJ2905437.1"/>
    <property type="molecule type" value="Genomic_DNA"/>
</dbReference>